<evidence type="ECO:0000313" key="2">
    <source>
        <dbReference type="EMBL" id="SFT80751.1"/>
    </source>
</evidence>
<proteinExistence type="predicted"/>
<keyword evidence="3" id="KW-1185">Reference proteome</keyword>
<keyword evidence="1" id="KW-0472">Membrane</keyword>
<protein>
    <submittedName>
        <fullName evidence="2">Uncharacterized protein</fullName>
    </submittedName>
</protein>
<comment type="caution">
    <text evidence="2">The sequence shown here is derived from an EMBL/GenBank/DDBJ whole genome shotgun (WGS) entry which is preliminary data.</text>
</comment>
<feature type="transmembrane region" description="Helical" evidence="1">
    <location>
        <begin position="7"/>
        <end position="26"/>
    </location>
</feature>
<dbReference type="RefSeq" id="WP_074989283.1">
    <property type="nucleotide sequence ID" value="NZ_FPAZ01000010.1"/>
</dbReference>
<reference evidence="2 3" key="1">
    <citation type="submission" date="2016-10" db="EMBL/GenBank/DDBJ databases">
        <authorList>
            <person name="Varghese N."/>
            <person name="Submissions S."/>
        </authorList>
    </citation>
    <scope>NUCLEOTIDE SEQUENCE [LARGE SCALE GENOMIC DNA]</scope>
    <source>
        <strain evidence="2 3">CGMCC 1.8499</strain>
    </source>
</reference>
<name>A0ABY1GRV8_9GAMM</name>
<keyword evidence="1" id="KW-1133">Transmembrane helix</keyword>
<evidence type="ECO:0000313" key="3">
    <source>
        <dbReference type="Proteomes" id="UP000183805"/>
    </source>
</evidence>
<sequence length="170" mass="19222">MQKFDKTILAAIILVFLSGLIFGQGFSFEVKLGDILALGAALGTLWYASNGLKHNERQYLNSIMPVIEKMEYHHADFGYELKVHNYGSGSALNLEYRLFIDEEEVTFVEWKNQLIKGLHGARNYNFGGPLGIMPNTKISLIKFSAQTPQSYAELVKLISKTKIQINYENI</sequence>
<accession>A0ABY1GRV8</accession>
<keyword evidence="1" id="KW-0812">Transmembrane</keyword>
<dbReference type="Proteomes" id="UP000183805">
    <property type="component" value="Unassembled WGS sequence"/>
</dbReference>
<dbReference type="EMBL" id="FPAZ01000010">
    <property type="protein sequence ID" value="SFT80751.1"/>
    <property type="molecule type" value="Genomic_DNA"/>
</dbReference>
<gene>
    <name evidence="2" type="ORF">SAMN04487854_11084</name>
</gene>
<organism evidence="2 3">
    <name type="scientific">Pseudoalteromonas lipolytica</name>
    <dbReference type="NCBI Taxonomy" id="570156"/>
    <lineage>
        <taxon>Bacteria</taxon>
        <taxon>Pseudomonadati</taxon>
        <taxon>Pseudomonadota</taxon>
        <taxon>Gammaproteobacteria</taxon>
        <taxon>Alteromonadales</taxon>
        <taxon>Pseudoalteromonadaceae</taxon>
        <taxon>Pseudoalteromonas</taxon>
    </lineage>
</organism>
<evidence type="ECO:0000256" key="1">
    <source>
        <dbReference type="SAM" id="Phobius"/>
    </source>
</evidence>